<dbReference type="Pfam" id="PF04018">
    <property type="entry name" value="VCA0040-like"/>
    <property type="match status" value="1"/>
</dbReference>
<keyword evidence="1" id="KW-0812">Transmembrane</keyword>
<feature type="transmembrane region" description="Helical" evidence="1">
    <location>
        <begin position="115"/>
        <end position="135"/>
    </location>
</feature>
<proteinExistence type="predicted"/>
<evidence type="ECO:0000313" key="3">
    <source>
        <dbReference type="Proteomes" id="UP001501166"/>
    </source>
</evidence>
<name>A0ABN0X473_9LACT</name>
<organism evidence="2 3">
    <name type="scientific">Alkalibacterium iburiense</name>
    <dbReference type="NCBI Taxonomy" id="290589"/>
    <lineage>
        <taxon>Bacteria</taxon>
        <taxon>Bacillati</taxon>
        <taxon>Bacillota</taxon>
        <taxon>Bacilli</taxon>
        <taxon>Lactobacillales</taxon>
        <taxon>Carnobacteriaceae</taxon>
        <taxon>Alkalibacterium</taxon>
    </lineage>
</organism>
<dbReference type="PANTHER" id="PTHR37308:SF1">
    <property type="entry name" value="POLYPRENYL-PHOSPHATE TRANSPORTER"/>
    <property type="match status" value="1"/>
</dbReference>
<dbReference type="RefSeq" id="WP_343753620.1">
    <property type="nucleotide sequence ID" value="NZ_BAAACW010000027.1"/>
</dbReference>
<dbReference type="InterPro" id="IPR007163">
    <property type="entry name" value="VCA0040-like"/>
</dbReference>
<accession>A0ABN0X473</accession>
<dbReference type="EMBL" id="BAAACW010000027">
    <property type="protein sequence ID" value="GAA0354717.1"/>
    <property type="molecule type" value="Genomic_DNA"/>
</dbReference>
<feature type="transmembrane region" description="Helical" evidence="1">
    <location>
        <begin position="54"/>
        <end position="77"/>
    </location>
</feature>
<dbReference type="PANTHER" id="PTHR37308">
    <property type="entry name" value="INTEGRAL MEMBRANE PROTEIN"/>
    <property type="match status" value="1"/>
</dbReference>
<feature type="transmembrane region" description="Helical" evidence="1">
    <location>
        <begin position="83"/>
        <end position="103"/>
    </location>
</feature>
<protein>
    <submittedName>
        <fullName evidence="2">DUF368 domain-containing protein</fullName>
    </submittedName>
</protein>
<feature type="transmembrane region" description="Helical" evidence="1">
    <location>
        <begin position="12"/>
        <end position="34"/>
    </location>
</feature>
<reference evidence="2 3" key="1">
    <citation type="journal article" date="2019" name="Int. J. Syst. Evol. Microbiol.">
        <title>The Global Catalogue of Microorganisms (GCM) 10K type strain sequencing project: providing services to taxonomists for standard genome sequencing and annotation.</title>
        <authorList>
            <consortium name="The Broad Institute Genomics Platform"/>
            <consortium name="The Broad Institute Genome Sequencing Center for Infectious Disease"/>
            <person name="Wu L."/>
            <person name="Ma J."/>
        </authorList>
    </citation>
    <scope>NUCLEOTIDE SEQUENCE [LARGE SCALE GENOMIC DNA]</scope>
    <source>
        <strain evidence="2 3">JCM 12662</strain>
    </source>
</reference>
<feature type="transmembrane region" description="Helical" evidence="1">
    <location>
        <begin position="239"/>
        <end position="260"/>
    </location>
</feature>
<keyword evidence="1" id="KW-1133">Transmembrane helix</keyword>
<sequence length="310" mass="33389">MNYIWTIIKGMFLGIANVIPGVSGGTMAVSFGIYDDLIHAITHLRKEWKSSLKVLVPIGLSAVFGIIAFSFLIEWLLDHYTLYTAFAFVGLILGGLPLLISSFRDSLKAEQKKVNVLHLFLFIAFFIIVAWMGIAEVSGSGNQSVELSFGLVVALFFVGLVSAAAMVIPGISGSLLMLILGFYYTVINTINQFTAALTSLDFNALVPATLLLAGFGIGMIVGVIIISKIIDYLFKNQPGYTYAAILGLVFASPVAVIANTQALADLNQGNTVLMLLIALVLLAVCFYFAYAIGLKENTTAEIPEESKHSL</sequence>
<gene>
    <name evidence="2" type="ORF">GCM10008932_04640</name>
</gene>
<feature type="transmembrane region" description="Helical" evidence="1">
    <location>
        <begin position="175"/>
        <end position="198"/>
    </location>
</feature>
<keyword evidence="3" id="KW-1185">Reference proteome</keyword>
<feature type="transmembrane region" description="Helical" evidence="1">
    <location>
        <begin position="204"/>
        <end position="227"/>
    </location>
</feature>
<keyword evidence="1" id="KW-0472">Membrane</keyword>
<dbReference type="Proteomes" id="UP001501166">
    <property type="component" value="Unassembled WGS sequence"/>
</dbReference>
<feature type="transmembrane region" description="Helical" evidence="1">
    <location>
        <begin position="272"/>
        <end position="292"/>
    </location>
</feature>
<evidence type="ECO:0000313" key="2">
    <source>
        <dbReference type="EMBL" id="GAA0354717.1"/>
    </source>
</evidence>
<evidence type="ECO:0000256" key="1">
    <source>
        <dbReference type="SAM" id="Phobius"/>
    </source>
</evidence>
<comment type="caution">
    <text evidence="2">The sequence shown here is derived from an EMBL/GenBank/DDBJ whole genome shotgun (WGS) entry which is preliminary data.</text>
</comment>
<feature type="transmembrane region" description="Helical" evidence="1">
    <location>
        <begin position="147"/>
        <end position="168"/>
    </location>
</feature>